<gene>
    <name evidence="2" type="ORF">MCOR_38020</name>
</gene>
<sequence length="197" mass="21211">MDNLIKQNNTKRRRTLIVGKTAADWKPGGSDESVGKTKIKPYCFQSTQHSYNISSPDTANDSVCSSTSKVASRRAVRGYIAASCSKPMTQTAQPIPATMVPSSAVQSFLIGNLHPVVRQKPKPVPVTIAPNSVAQSCLTGNLQPAVGKTIVETPRVTSEFRTAQNATFTYANTNKGLHLEAPASPQQNLEGYDPERP</sequence>
<organism evidence="2 3">
    <name type="scientific">Mytilus coruscus</name>
    <name type="common">Sea mussel</name>
    <dbReference type="NCBI Taxonomy" id="42192"/>
    <lineage>
        <taxon>Eukaryota</taxon>
        <taxon>Metazoa</taxon>
        <taxon>Spiralia</taxon>
        <taxon>Lophotrochozoa</taxon>
        <taxon>Mollusca</taxon>
        <taxon>Bivalvia</taxon>
        <taxon>Autobranchia</taxon>
        <taxon>Pteriomorphia</taxon>
        <taxon>Mytilida</taxon>
        <taxon>Mytiloidea</taxon>
        <taxon>Mytilidae</taxon>
        <taxon>Mytilinae</taxon>
        <taxon>Mytilus</taxon>
    </lineage>
</organism>
<evidence type="ECO:0000256" key="1">
    <source>
        <dbReference type="SAM" id="MobiDB-lite"/>
    </source>
</evidence>
<proteinExistence type="predicted"/>
<keyword evidence="3" id="KW-1185">Reference proteome</keyword>
<accession>A0A6J8DAT4</accession>
<reference evidence="2 3" key="1">
    <citation type="submission" date="2020-06" db="EMBL/GenBank/DDBJ databases">
        <authorList>
            <person name="Li R."/>
            <person name="Bekaert M."/>
        </authorList>
    </citation>
    <scope>NUCLEOTIDE SEQUENCE [LARGE SCALE GENOMIC DNA]</scope>
    <source>
        <strain evidence="3">wild</strain>
    </source>
</reference>
<dbReference type="Proteomes" id="UP000507470">
    <property type="component" value="Unassembled WGS sequence"/>
</dbReference>
<evidence type="ECO:0000313" key="3">
    <source>
        <dbReference type="Proteomes" id="UP000507470"/>
    </source>
</evidence>
<dbReference type="EMBL" id="CACVKT020006919">
    <property type="protein sequence ID" value="CAC5404210.1"/>
    <property type="molecule type" value="Genomic_DNA"/>
</dbReference>
<feature type="region of interest" description="Disordered" evidence="1">
    <location>
        <begin position="176"/>
        <end position="197"/>
    </location>
</feature>
<protein>
    <submittedName>
        <fullName evidence="2">Uncharacterized protein</fullName>
    </submittedName>
</protein>
<evidence type="ECO:0000313" key="2">
    <source>
        <dbReference type="EMBL" id="CAC5404210.1"/>
    </source>
</evidence>
<name>A0A6J8DAT4_MYTCO</name>
<dbReference type="AlphaFoldDB" id="A0A6J8DAT4"/>